<dbReference type="STRING" id="563192.HMPREF0179_00572"/>
<reference evidence="3 4" key="2">
    <citation type="submission" date="2013-04" db="EMBL/GenBank/DDBJ databases">
        <title>The Genome Sequence of Bilophila wadsworthia 3_1_6.</title>
        <authorList>
            <consortium name="The Broad Institute Genomics Platform"/>
            <person name="Earl A."/>
            <person name="Ward D."/>
            <person name="Feldgarden M."/>
            <person name="Gevers D."/>
            <person name="Sibley C."/>
            <person name="Strauss J."/>
            <person name="Allen-Vercoe E."/>
            <person name="Walker B."/>
            <person name="Young S."/>
            <person name="Zeng Q."/>
            <person name="Gargeya S."/>
            <person name="Fitzgerald M."/>
            <person name="Haas B."/>
            <person name="Abouelleil A."/>
            <person name="Allen A.W."/>
            <person name="Alvarado L."/>
            <person name="Arachchi H.M."/>
            <person name="Berlin A.M."/>
            <person name="Chapman S.B."/>
            <person name="Gainer-Dewar J."/>
            <person name="Goldberg J."/>
            <person name="Griggs A."/>
            <person name="Gujja S."/>
            <person name="Hansen M."/>
            <person name="Howarth C."/>
            <person name="Imamovic A."/>
            <person name="Ireland A."/>
            <person name="Larimer J."/>
            <person name="McCowan C."/>
            <person name="Murphy C."/>
            <person name="Pearson M."/>
            <person name="Poon T.W."/>
            <person name="Priest M."/>
            <person name="Roberts A."/>
            <person name="Saif S."/>
            <person name="Shea T."/>
            <person name="Sisk P."/>
            <person name="Sykes S."/>
            <person name="Wortman J."/>
            <person name="Nusbaum C."/>
            <person name="Birren B."/>
        </authorList>
    </citation>
    <scope>NUCLEOTIDE SEQUENCE [LARGE SCALE GENOMIC DNA]</scope>
    <source>
        <strain evidence="3 4">3_1_6</strain>
    </source>
</reference>
<dbReference type="RefSeq" id="WP_016360986.1">
    <property type="nucleotide sequence ID" value="NZ_KE150239.1"/>
</dbReference>
<dbReference type="PRINTS" id="PR01590">
    <property type="entry name" value="HTHFIS"/>
</dbReference>
<dbReference type="Proteomes" id="UP000006034">
    <property type="component" value="Unassembled WGS sequence"/>
</dbReference>
<protein>
    <recommendedName>
        <fullName evidence="2">DNA binding HTH domain-containing protein</fullName>
    </recommendedName>
</protein>
<dbReference type="Pfam" id="PF02954">
    <property type="entry name" value="HTH_8"/>
    <property type="match status" value="1"/>
</dbReference>
<dbReference type="EMBL" id="ADCP02000002">
    <property type="protein sequence ID" value="EFV45605.2"/>
    <property type="molecule type" value="Genomic_DNA"/>
</dbReference>
<feature type="compositionally biased region" description="Basic and acidic residues" evidence="1">
    <location>
        <begin position="185"/>
        <end position="198"/>
    </location>
</feature>
<dbReference type="OrthoDB" id="5460973at2"/>
<evidence type="ECO:0000313" key="3">
    <source>
        <dbReference type="EMBL" id="EFV45605.2"/>
    </source>
</evidence>
<dbReference type="SUPFAM" id="SSF46689">
    <property type="entry name" value="Homeodomain-like"/>
    <property type="match status" value="1"/>
</dbReference>
<name>E5Y311_BILW3</name>
<dbReference type="GO" id="GO:0043565">
    <property type="term" value="F:sequence-specific DNA binding"/>
    <property type="evidence" value="ECO:0007669"/>
    <property type="project" value="InterPro"/>
</dbReference>
<evidence type="ECO:0000259" key="2">
    <source>
        <dbReference type="Pfam" id="PF02954"/>
    </source>
</evidence>
<dbReference type="eggNOG" id="ENOG5030JIX">
    <property type="taxonomic scope" value="Bacteria"/>
</dbReference>
<evidence type="ECO:0000256" key="1">
    <source>
        <dbReference type="SAM" id="MobiDB-lite"/>
    </source>
</evidence>
<gene>
    <name evidence="3" type="ORF">HMPREF0179_00572</name>
</gene>
<keyword evidence="4" id="KW-1185">Reference proteome</keyword>
<evidence type="ECO:0000313" key="4">
    <source>
        <dbReference type="Proteomes" id="UP000006034"/>
    </source>
</evidence>
<dbReference type="AlphaFoldDB" id="E5Y311"/>
<dbReference type="InterPro" id="IPR009057">
    <property type="entry name" value="Homeodomain-like_sf"/>
</dbReference>
<sequence>MRYSPEEIFKKFINSVLSDASLDFFVKRAAVFLSMMMPVSSLFIFRSVEGSITKLAECNKTPAINISDHFAISPESMTRLRTEKHFFSEGACNLKIFTGHETCAYADVHRSVYKTDTSAVYIPLKFNMLRETSVTMVVLSMGVDNYTQEHLDICSCLQPVFIDNFLNILSENSSDRAFDLPSPKSKQEPNSKRNKDNAEPFQTFNEVTINYIIKALNRTNGKISGQDGAAELLGLNPSTLWSKIRKYRINVKGLERE</sequence>
<comment type="caution">
    <text evidence="3">The sequence shown here is derived from an EMBL/GenBank/DDBJ whole genome shotgun (WGS) entry which is preliminary data.</text>
</comment>
<accession>E5Y311</accession>
<reference evidence="3 4" key="1">
    <citation type="submission" date="2010-10" db="EMBL/GenBank/DDBJ databases">
        <authorList>
            <consortium name="The Broad Institute Genome Sequencing Platform"/>
            <person name="Ward D."/>
            <person name="Earl A."/>
            <person name="Feldgarden M."/>
            <person name="Young S.K."/>
            <person name="Gargeya S."/>
            <person name="Zeng Q."/>
            <person name="Alvarado L."/>
            <person name="Berlin A."/>
            <person name="Bochicchio J."/>
            <person name="Chapman S.B."/>
            <person name="Chen Z."/>
            <person name="Freedman E."/>
            <person name="Gellesch M."/>
            <person name="Goldberg J."/>
            <person name="Griggs A."/>
            <person name="Gujja S."/>
            <person name="Heilman E."/>
            <person name="Heiman D."/>
            <person name="Howarth C."/>
            <person name="Mehta T."/>
            <person name="Neiman D."/>
            <person name="Pearson M."/>
            <person name="Roberts A."/>
            <person name="Saif S."/>
            <person name="Shea T."/>
            <person name="Shenoy N."/>
            <person name="Sisk P."/>
            <person name="Stolte C."/>
            <person name="Sykes S."/>
            <person name="White J."/>
            <person name="Yandava C."/>
            <person name="Allen-Vercoe E."/>
            <person name="Sibley C."/>
            <person name="Ambrose C.E."/>
            <person name="Strauss J."/>
            <person name="Daigneault M."/>
            <person name="Haas B."/>
            <person name="Nusbaum C."/>
            <person name="Birren B."/>
        </authorList>
    </citation>
    <scope>NUCLEOTIDE SEQUENCE [LARGE SCALE GENOMIC DNA]</scope>
    <source>
        <strain evidence="3 4">3_1_6</strain>
    </source>
</reference>
<organism evidence="3 4">
    <name type="scientific">Bilophila wadsworthia (strain 3_1_6)</name>
    <dbReference type="NCBI Taxonomy" id="563192"/>
    <lineage>
        <taxon>Bacteria</taxon>
        <taxon>Pseudomonadati</taxon>
        <taxon>Thermodesulfobacteriota</taxon>
        <taxon>Desulfovibrionia</taxon>
        <taxon>Desulfovibrionales</taxon>
        <taxon>Desulfovibrionaceae</taxon>
        <taxon>Bilophila</taxon>
    </lineage>
</organism>
<feature type="domain" description="DNA binding HTH" evidence="2">
    <location>
        <begin position="211"/>
        <end position="247"/>
    </location>
</feature>
<dbReference type="HOGENOM" id="CLU_094480_0_0_7"/>
<dbReference type="Gene3D" id="1.10.10.60">
    <property type="entry name" value="Homeodomain-like"/>
    <property type="match status" value="1"/>
</dbReference>
<feature type="region of interest" description="Disordered" evidence="1">
    <location>
        <begin position="177"/>
        <end position="199"/>
    </location>
</feature>
<dbReference type="GeneID" id="78087240"/>
<proteinExistence type="predicted"/>
<dbReference type="InterPro" id="IPR002197">
    <property type="entry name" value="HTH_Fis"/>
</dbReference>